<evidence type="ECO:0000313" key="2">
    <source>
        <dbReference type="Proteomes" id="UP000183687"/>
    </source>
</evidence>
<dbReference type="RefSeq" id="WP_002562949.1">
    <property type="nucleotide sequence ID" value="NZ_CALJSN010000007.1"/>
</dbReference>
<accession>A0AB38A6K7</accession>
<protein>
    <submittedName>
        <fullName evidence="1">Uncharacterized protein</fullName>
    </submittedName>
</protein>
<comment type="caution">
    <text evidence="1">The sequence shown here is derived from an EMBL/GenBank/DDBJ whole genome shotgun (WGS) entry which is preliminary data.</text>
</comment>
<reference evidence="1 2" key="1">
    <citation type="submission" date="2016-10" db="EMBL/GenBank/DDBJ databases">
        <authorList>
            <person name="Varghese N."/>
            <person name="Submissions S."/>
        </authorList>
    </citation>
    <scope>NUCLEOTIDE SEQUENCE [LARGE SCALE GENOMIC DNA]</scope>
    <source>
        <strain evidence="1 2">DSM 20586</strain>
    </source>
</reference>
<sequence length="172" mass="19838">MGLFDAFKSFRKPVEVDQAKSDDTKARMRALFDIWVEEGSSYQIAYGFSEDIRGANFGFGRTLSYEYQNFILGFRTSDTKLVLLAVSPDLSEAGEPISYTPQSVKKTNYVAMTGQYYLQYGSAFKKEFFNLSLPKTLDDLMSLDFYDEESFLYIDQSQEADAWSEFWQNFSK</sequence>
<dbReference type="EMBL" id="FNSH01000001">
    <property type="protein sequence ID" value="SEB69056.1"/>
    <property type="molecule type" value="Genomic_DNA"/>
</dbReference>
<evidence type="ECO:0000313" key="1">
    <source>
        <dbReference type="EMBL" id="SEB69056.1"/>
    </source>
</evidence>
<name>A0AB38A6K7_9ACTN</name>
<dbReference type="Proteomes" id="UP000183687">
    <property type="component" value="Unassembled WGS sequence"/>
</dbReference>
<organism evidence="1 2">
    <name type="scientific">Atopobium minutum</name>
    <dbReference type="NCBI Taxonomy" id="1381"/>
    <lineage>
        <taxon>Bacteria</taxon>
        <taxon>Bacillati</taxon>
        <taxon>Actinomycetota</taxon>
        <taxon>Coriobacteriia</taxon>
        <taxon>Coriobacteriales</taxon>
        <taxon>Atopobiaceae</taxon>
        <taxon>Atopobium</taxon>
    </lineage>
</organism>
<gene>
    <name evidence="1" type="ORF">SAMN04489746_0884</name>
</gene>
<dbReference type="AlphaFoldDB" id="A0AB38A6K7"/>
<proteinExistence type="predicted"/>